<sequence>MGHEVNDVTSPSDDYDILNTLICQHIPVLPNLKSITVMGVTWNCLTPQSKAVLGSLQQLKSICWQSVVFEYLEYLLDICSSGFPYLHALKIRQIILTEPKSLKLDDTLPAAVSNGSRFPNLHLLDIVVDKNAATLLSISSPTYIQPRNIDTMCFSGVSVGDAILISLRAQQKTVTREVAISLSQNSNLRSVEISTFNLHPSMHGDTSWLQAMIATITSQELREITIWINTESKEWIKDFDFRSLEKALLPRLGSDSLALVEFTLHIKFGHQYAWSSDYLLEAVAAVETQLPAFHTKGCLVVHTQRAAASEALDGWWPYVWGY</sequence>
<evidence type="ECO:0000313" key="1">
    <source>
        <dbReference type="EMBL" id="KAE9393427.1"/>
    </source>
</evidence>
<accession>A0A6A4H8A6</accession>
<dbReference type="EMBL" id="ML769572">
    <property type="protein sequence ID" value="KAE9393427.1"/>
    <property type="molecule type" value="Genomic_DNA"/>
</dbReference>
<reference evidence="1" key="1">
    <citation type="journal article" date="2019" name="Environ. Microbiol.">
        <title>Fungal ecological strategies reflected in gene transcription - a case study of two litter decomposers.</title>
        <authorList>
            <person name="Barbi F."/>
            <person name="Kohler A."/>
            <person name="Barry K."/>
            <person name="Baskaran P."/>
            <person name="Daum C."/>
            <person name="Fauchery L."/>
            <person name="Ihrmark K."/>
            <person name="Kuo A."/>
            <person name="LaButti K."/>
            <person name="Lipzen A."/>
            <person name="Morin E."/>
            <person name="Grigoriev I.V."/>
            <person name="Henrissat B."/>
            <person name="Lindahl B."/>
            <person name="Martin F."/>
        </authorList>
    </citation>
    <scope>NUCLEOTIDE SEQUENCE</scope>
    <source>
        <strain evidence="1">JB14</strain>
    </source>
</reference>
<organism evidence="1 2">
    <name type="scientific">Gymnopus androsaceus JB14</name>
    <dbReference type="NCBI Taxonomy" id="1447944"/>
    <lineage>
        <taxon>Eukaryota</taxon>
        <taxon>Fungi</taxon>
        <taxon>Dikarya</taxon>
        <taxon>Basidiomycota</taxon>
        <taxon>Agaricomycotina</taxon>
        <taxon>Agaricomycetes</taxon>
        <taxon>Agaricomycetidae</taxon>
        <taxon>Agaricales</taxon>
        <taxon>Marasmiineae</taxon>
        <taxon>Omphalotaceae</taxon>
        <taxon>Gymnopus</taxon>
    </lineage>
</organism>
<proteinExistence type="predicted"/>
<dbReference type="AlphaFoldDB" id="A0A6A4H8A6"/>
<evidence type="ECO:0008006" key="3">
    <source>
        <dbReference type="Google" id="ProtNLM"/>
    </source>
</evidence>
<dbReference type="Proteomes" id="UP000799118">
    <property type="component" value="Unassembled WGS sequence"/>
</dbReference>
<name>A0A6A4H8A6_9AGAR</name>
<evidence type="ECO:0000313" key="2">
    <source>
        <dbReference type="Proteomes" id="UP000799118"/>
    </source>
</evidence>
<dbReference type="OrthoDB" id="3064839at2759"/>
<gene>
    <name evidence="1" type="ORF">BT96DRAFT_999463</name>
</gene>
<protein>
    <recommendedName>
        <fullName evidence="3">F-box domain-containing protein</fullName>
    </recommendedName>
</protein>
<keyword evidence="2" id="KW-1185">Reference proteome</keyword>